<evidence type="ECO:0000256" key="1">
    <source>
        <dbReference type="ARBA" id="ARBA00004141"/>
    </source>
</evidence>
<organism evidence="7 8">
    <name type="scientific">Brevibacterium spongiae</name>
    <dbReference type="NCBI Taxonomy" id="2909672"/>
    <lineage>
        <taxon>Bacteria</taxon>
        <taxon>Bacillati</taxon>
        <taxon>Actinomycetota</taxon>
        <taxon>Actinomycetes</taxon>
        <taxon>Micrococcales</taxon>
        <taxon>Brevibacteriaceae</taxon>
        <taxon>Brevibacterium</taxon>
    </lineage>
</organism>
<proteinExistence type="predicted"/>
<dbReference type="PANTHER" id="PTHR37958">
    <property type="entry name" value="SODIUM-POTASSIUM/PROTON ANTIPORTER CHAA"/>
    <property type="match status" value="1"/>
</dbReference>
<dbReference type="InterPro" id="IPR004837">
    <property type="entry name" value="NaCa_Exmemb"/>
</dbReference>
<feature type="transmembrane region" description="Helical" evidence="5">
    <location>
        <begin position="144"/>
        <end position="168"/>
    </location>
</feature>
<dbReference type="Pfam" id="PF01699">
    <property type="entry name" value="Na_Ca_ex"/>
    <property type="match status" value="2"/>
</dbReference>
<feature type="transmembrane region" description="Helical" evidence="5">
    <location>
        <begin position="110"/>
        <end position="132"/>
    </location>
</feature>
<feature type="domain" description="Sodium/calcium exchanger membrane region" evidence="6">
    <location>
        <begin position="257"/>
        <end position="395"/>
    </location>
</feature>
<dbReference type="Proteomes" id="UP001064879">
    <property type="component" value="Chromosome"/>
</dbReference>
<protein>
    <submittedName>
        <fullName evidence="7">Calcium:proton antiporter</fullName>
    </submittedName>
</protein>
<gene>
    <name evidence="7" type="ORF">L1F31_14770</name>
</gene>
<feature type="transmembrane region" description="Helical" evidence="5">
    <location>
        <begin position="281"/>
        <end position="301"/>
    </location>
</feature>
<dbReference type="PANTHER" id="PTHR37958:SF1">
    <property type="entry name" value="SODIUM-POTASSIUM_PROTON ANTIPORTER CHAA"/>
    <property type="match status" value="1"/>
</dbReference>
<feature type="transmembrane region" description="Helical" evidence="5">
    <location>
        <begin position="174"/>
        <end position="193"/>
    </location>
</feature>
<accession>A0ABY5SN93</accession>
<evidence type="ECO:0000256" key="4">
    <source>
        <dbReference type="ARBA" id="ARBA00023136"/>
    </source>
</evidence>
<dbReference type="EMBL" id="CP093443">
    <property type="protein sequence ID" value="UVI35366.1"/>
    <property type="molecule type" value="Genomic_DNA"/>
</dbReference>
<keyword evidence="4 5" id="KW-0472">Membrane</keyword>
<feature type="domain" description="Sodium/calcium exchanger membrane region" evidence="6">
    <location>
        <begin position="44"/>
        <end position="196"/>
    </location>
</feature>
<evidence type="ECO:0000259" key="6">
    <source>
        <dbReference type="Pfam" id="PF01699"/>
    </source>
</evidence>
<keyword evidence="3 5" id="KW-1133">Transmembrane helix</keyword>
<feature type="transmembrane region" description="Helical" evidence="5">
    <location>
        <begin position="322"/>
        <end position="344"/>
    </location>
</feature>
<keyword evidence="2 5" id="KW-0812">Transmembrane</keyword>
<evidence type="ECO:0000313" key="8">
    <source>
        <dbReference type="Proteomes" id="UP001064879"/>
    </source>
</evidence>
<evidence type="ECO:0000256" key="2">
    <source>
        <dbReference type="ARBA" id="ARBA00022692"/>
    </source>
</evidence>
<feature type="transmembrane region" description="Helical" evidence="5">
    <location>
        <begin position="252"/>
        <end position="269"/>
    </location>
</feature>
<sequence length="398" mass="41365">MIAALRTIVTPTAILRLILGWGVFIALQFMGSLLAPPVPMPLLVTALLVIIAVILICAFGVVTEAEHLASRLGDPYGSLVLTISICLIEVILIAAVLLGPGDHATIARDSVMAVSMIILNAVIGLCLLVGGLRHGALTHNRTGVSNYLVMIVVFAALAFAVPALIGTPDGAYEIWQEIPIIVVTVGAYVFFLYRQMGPQAHEFTEAVPVGAASAGASSTAETTQSASTEAADQADDAPQGIVEILSTHRVEIAVRLALLVATVLPIVLLSHDMASLLDDGLGRLGAPVALSGVVIAMIVFLPETLTSLRAAWNGEIQRVSNLCHGAQVSTVGLTIPTVLVIGMLTDQPIVLAESPINLALLAITLLVSVIGFSAKKVTAVQGAAHLIIFVVFGLALFA</sequence>
<keyword evidence="8" id="KW-1185">Reference proteome</keyword>
<feature type="transmembrane region" description="Helical" evidence="5">
    <location>
        <begin position="356"/>
        <end position="372"/>
    </location>
</feature>
<comment type="subcellular location">
    <subcellularLocation>
        <location evidence="1">Membrane</location>
        <topology evidence="1">Multi-pass membrane protein</topology>
    </subcellularLocation>
</comment>
<evidence type="ECO:0000256" key="5">
    <source>
        <dbReference type="SAM" id="Phobius"/>
    </source>
</evidence>
<evidence type="ECO:0000256" key="3">
    <source>
        <dbReference type="ARBA" id="ARBA00022989"/>
    </source>
</evidence>
<dbReference type="InterPro" id="IPR052946">
    <property type="entry name" value="Alkaline_pH_Ca-Antiporter"/>
</dbReference>
<feature type="transmembrane region" description="Helical" evidence="5">
    <location>
        <begin position="379"/>
        <end position="397"/>
    </location>
</feature>
<feature type="transmembrane region" description="Helical" evidence="5">
    <location>
        <begin position="12"/>
        <end position="30"/>
    </location>
</feature>
<evidence type="ECO:0000313" key="7">
    <source>
        <dbReference type="EMBL" id="UVI35366.1"/>
    </source>
</evidence>
<reference evidence="7" key="1">
    <citation type="submission" date="2022-03" db="EMBL/GenBank/DDBJ databases">
        <title>Brevibacterium spongiae sp. nov., isolated from marine sponge.</title>
        <authorList>
            <person name="Li Z."/>
            <person name="Zhang M."/>
        </authorList>
    </citation>
    <scope>NUCLEOTIDE SEQUENCE</scope>
    <source>
        <strain evidence="7">WHS-Z9</strain>
    </source>
</reference>
<dbReference type="RefSeq" id="WP_265418003.1">
    <property type="nucleotide sequence ID" value="NZ_CP093443.1"/>
</dbReference>
<name>A0ABY5SN93_9MICO</name>
<feature type="transmembrane region" description="Helical" evidence="5">
    <location>
        <begin position="42"/>
        <end position="63"/>
    </location>
</feature>
<feature type="transmembrane region" description="Helical" evidence="5">
    <location>
        <begin position="75"/>
        <end position="98"/>
    </location>
</feature>